<keyword evidence="4" id="KW-0472">Membrane</keyword>
<evidence type="ECO:0000256" key="2">
    <source>
        <dbReference type="ARBA" id="ARBA00023295"/>
    </source>
</evidence>
<comment type="caution">
    <text evidence="7">The sequence shown here is derived from an EMBL/GenBank/DDBJ whole genome shotgun (WGS) entry which is preliminary data.</text>
</comment>
<dbReference type="SUPFAM" id="SSF51445">
    <property type="entry name" value="(Trans)glycosidases"/>
    <property type="match status" value="1"/>
</dbReference>
<dbReference type="RefSeq" id="WP_002703582.1">
    <property type="nucleotide sequence ID" value="NZ_AAWS01000055.1"/>
</dbReference>
<dbReference type="PANTHER" id="PTHR46290">
    <property type="entry name" value="DI-N-ACETYLCHITOBIASE"/>
    <property type="match status" value="1"/>
</dbReference>
<dbReference type="InterPro" id="IPR017853">
    <property type="entry name" value="GH"/>
</dbReference>
<evidence type="ECO:0000313" key="7">
    <source>
        <dbReference type="EMBL" id="EAY25106.1"/>
    </source>
</evidence>
<protein>
    <submittedName>
        <fullName evidence="7">Glycosyl hydrolase, family 18</fullName>
    </submittedName>
</protein>
<dbReference type="InterPro" id="IPR001223">
    <property type="entry name" value="Glyco_hydro18_cat"/>
</dbReference>
<name>A1ZX26_MICM2</name>
<dbReference type="eggNOG" id="COG3858">
    <property type="taxonomic scope" value="Bacteria"/>
</dbReference>
<keyword evidence="1 7" id="KW-0378">Hydrolase</keyword>
<feature type="domain" description="GH18" evidence="6">
    <location>
        <begin position="185"/>
        <end position="513"/>
    </location>
</feature>
<dbReference type="InterPro" id="IPR029070">
    <property type="entry name" value="Chitinase_insertion_sf"/>
</dbReference>
<dbReference type="SMART" id="SM00636">
    <property type="entry name" value="Glyco_18"/>
    <property type="match status" value="1"/>
</dbReference>
<keyword evidence="5" id="KW-0732">Signal</keyword>
<dbReference type="Gene3D" id="3.20.20.80">
    <property type="entry name" value="Glycosidases"/>
    <property type="match status" value="1"/>
</dbReference>
<dbReference type="InterPro" id="IPR051887">
    <property type="entry name" value="GH18_Domain-Containing"/>
</dbReference>
<evidence type="ECO:0000313" key="8">
    <source>
        <dbReference type="Proteomes" id="UP000004095"/>
    </source>
</evidence>
<keyword evidence="2" id="KW-0326">Glycosidase</keyword>
<dbReference type="GO" id="GO:0009313">
    <property type="term" value="P:oligosaccharide catabolic process"/>
    <property type="evidence" value="ECO:0007669"/>
    <property type="project" value="TreeGrafter"/>
</dbReference>
<feature type="transmembrane region" description="Helical" evidence="4">
    <location>
        <begin position="555"/>
        <end position="575"/>
    </location>
</feature>
<feature type="transmembrane region" description="Helical" evidence="4">
    <location>
        <begin position="587"/>
        <end position="608"/>
    </location>
</feature>
<gene>
    <name evidence="7" type="ORF">M23134_06094</name>
</gene>
<feature type="coiled-coil region" evidence="3">
    <location>
        <begin position="25"/>
        <end position="71"/>
    </location>
</feature>
<keyword evidence="8" id="KW-1185">Reference proteome</keyword>
<dbReference type="GO" id="GO:0008061">
    <property type="term" value="F:chitin binding"/>
    <property type="evidence" value="ECO:0007669"/>
    <property type="project" value="InterPro"/>
</dbReference>
<keyword evidence="4" id="KW-1133">Transmembrane helix</keyword>
<feature type="signal peptide" evidence="5">
    <location>
        <begin position="1"/>
        <end position="22"/>
    </location>
</feature>
<dbReference type="EMBL" id="AAWS01000055">
    <property type="protein sequence ID" value="EAY25106.1"/>
    <property type="molecule type" value="Genomic_DNA"/>
</dbReference>
<feature type="transmembrane region" description="Helical" evidence="4">
    <location>
        <begin position="614"/>
        <end position="634"/>
    </location>
</feature>
<proteinExistence type="predicted"/>
<dbReference type="Gene3D" id="3.10.50.10">
    <property type="match status" value="1"/>
</dbReference>
<evidence type="ECO:0000256" key="3">
    <source>
        <dbReference type="SAM" id="Coils"/>
    </source>
</evidence>
<feature type="chain" id="PRO_5002642006" evidence="5">
    <location>
        <begin position="23"/>
        <end position="645"/>
    </location>
</feature>
<evidence type="ECO:0000259" key="6">
    <source>
        <dbReference type="PROSITE" id="PS51910"/>
    </source>
</evidence>
<keyword evidence="4" id="KW-0812">Transmembrane</keyword>
<organism evidence="7 8">
    <name type="scientific">Microscilla marina ATCC 23134</name>
    <dbReference type="NCBI Taxonomy" id="313606"/>
    <lineage>
        <taxon>Bacteria</taxon>
        <taxon>Pseudomonadati</taxon>
        <taxon>Bacteroidota</taxon>
        <taxon>Cytophagia</taxon>
        <taxon>Cytophagales</taxon>
        <taxon>Microscillaceae</taxon>
        <taxon>Microscilla</taxon>
    </lineage>
</organism>
<dbReference type="OrthoDB" id="1185215at2"/>
<dbReference type="Proteomes" id="UP000004095">
    <property type="component" value="Unassembled WGS sequence"/>
</dbReference>
<dbReference type="PROSITE" id="PS51257">
    <property type="entry name" value="PROKAR_LIPOPROTEIN"/>
    <property type="match status" value="1"/>
</dbReference>
<accession>A1ZX26</accession>
<dbReference type="InterPro" id="IPR011583">
    <property type="entry name" value="Chitinase_II/V-like_cat"/>
</dbReference>
<dbReference type="GO" id="GO:0016798">
    <property type="term" value="F:hydrolase activity, acting on glycosyl bonds"/>
    <property type="evidence" value="ECO:0007669"/>
    <property type="project" value="UniProtKB-KW"/>
</dbReference>
<sequence length="645" mass="72957">MALKKLLTIIFISFACHNFVVAQIVDKINETVDQKNKAAKQAKADSIKKAQEALQKAKADAEKANEKKTTQTGTFYDKKQTFVPGGVGETGTTQKPTPVFDPSHFIEMEKLSDDGKPKEKKDTIRSIDTTNFASRYLSVKQEVLNFLYQESNKDKSFQAGLQRKLKFGKSKHPLYQYKKHKLKDKLKTFGWHPHWMKDAYKNYNFSLLSAVAFFSYQLDPGSGTYTNPAAIKEWKSTKMITEAKKYNTKILMSVYLGGAESNKAFLTNQAAQTNFIRIILALLKEREAHGVHLDFEGLGSDQKQAFTEFVLDLSSQLRKAVKNSWLTISLPPINFDDAYDVRALDKYVNLFVLSGNEFYGEKTQDISGPLSIIKSGGKWWDYDMNRAVDEYLASGVTAEKLLLTVNYYGGEWITDKLGSASASEFVKYRTYFDIQKFLGNAEGYEEPESMSMYYPFKIDGKYHQIWYEDSLSLAKKYDWIISKKIGGVGIWALGFDNGSVKLWEALASKIAKPLPKLDAKKKGSNIKARGFFSRIRSSIMRLIRNPAKALQNPSYFASMLVLLLGPAFAGFYVIYRHGCRLKRSLNLILKGGIILFLIMAFALVTLVLTKFKHTTPIILVMAGFVVGAIVFLLLTRRSLSERELP</sequence>
<dbReference type="AlphaFoldDB" id="A1ZX26"/>
<dbReference type="PROSITE" id="PS51910">
    <property type="entry name" value="GH18_2"/>
    <property type="match status" value="1"/>
</dbReference>
<evidence type="ECO:0000256" key="4">
    <source>
        <dbReference type="SAM" id="Phobius"/>
    </source>
</evidence>
<evidence type="ECO:0000256" key="1">
    <source>
        <dbReference type="ARBA" id="ARBA00022801"/>
    </source>
</evidence>
<evidence type="ECO:0000256" key="5">
    <source>
        <dbReference type="SAM" id="SignalP"/>
    </source>
</evidence>
<keyword evidence="3" id="KW-0175">Coiled coil</keyword>
<dbReference type="PANTHER" id="PTHR46290:SF1">
    <property type="entry name" value="DI-N-ACETYLCHITOBIASE"/>
    <property type="match status" value="1"/>
</dbReference>
<reference evidence="7 8" key="1">
    <citation type="submission" date="2007-01" db="EMBL/GenBank/DDBJ databases">
        <authorList>
            <person name="Haygood M."/>
            <person name="Podell S."/>
            <person name="Anderson C."/>
            <person name="Hopkinson B."/>
            <person name="Roe K."/>
            <person name="Barbeau K."/>
            <person name="Gaasterland T."/>
            <person name="Ferriera S."/>
            <person name="Johnson J."/>
            <person name="Kravitz S."/>
            <person name="Beeson K."/>
            <person name="Sutton G."/>
            <person name="Rogers Y.-H."/>
            <person name="Friedman R."/>
            <person name="Frazier M."/>
            <person name="Venter J.C."/>
        </authorList>
    </citation>
    <scope>NUCLEOTIDE SEQUENCE [LARGE SCALE GENOMIC DNA]</scope>
    <source>
        <strain evidence="7 8">ATCC 23134</strain>
    </source>
</reference>
<dbReference type="Pfam" id="PF00704">
    <property type="entry name" value="Glyco_hydro_18"/>
    <property type="match status" value="1"/>
</dbReference>